<feature type="region of interest" description="Disordered" evidence="1">
    <location>
        <begin position="129"/>
        <end position="153"/>
    </location>
</feature>
<reference evidence="2" key="1">
    <citation type="submission" date="2023-01" db="EMBL/GenBank/DDBJ databases">
        <title>Genome assembly of the deep-sea coral Lophelia pertusa.</title>
        <authorList>
            <person name="Herrera S."/>
            <person name="Cordes E."/>
        </authorList>
    </citation>
    <scope>NUCLEOTIDE SEQUENCE</scope>
    <source>
        <strain evidence="2">USNM1676648</strain>
        <tissue evidence="2">Polyp</tissue>
    </source>
</reference>
<dbReference type="Proteomes" id="UP001163046">
    <property type="component" value="Unassembled WGS sequence"/>
</dbReference>
<protein>
    <submittedName>
        <fullName evidence="2">Uncharacterized protein</fullName>
    </submittedName>
</protein>
<accession>A0A9W9YNA5</accession>
<evidence type="ECO:0000256" key="1">
    <source>
        <dbReference type="SAM" id="MobiDB-lite"/>
    </source>
</evidence>
<feature type="region of interest" description="Disordered" evidence="1">
    <location>
        <begin position="167"/>
        <end position="285"/>
    </location>
</feature>
<feature type="compositionally biased region" description="Basic and acidic residues" evidence="1">
    <location>
        <begin position="129"/>
        <end position="142"/>
    </location>
</feature>
<name>A0A9W9YNA5_9CNID</name>
<feature type="compositionally biased region" description="Polar residues" evidence="1">
    <location>
        <begin position="274"/>
        <end position="285"/>
    </location>
</feature>
<dbReference type="EMBL" id="MU827313">
    <property type="protein sequence ID" value="KAJ7359044.1"/>
    <property type="molecule type" value="Genomic_DNA"/>
</dbReference>
<comment type="caution">
    <text evidence="2">The sequence shown here is derived from an EMBL/GenBank/DDBJ whole genome shotgun (WGS) entry which is preliminary data.</text>
</comment>
<feature type="compositionally biased region" description="Basic residues" evidence="1">
    <location>
        <begin position="246"/>
        <end position="256"/>
    </location>
</feature>
<evidence type="ECO:0000313" key="2">
    <source>
        <dbReference type="EMBL" id="KAJ7359044.1"/>
    </source>
</evidence>
<sequence length="285" mass="32615">MASQQRDNLNKPGGFRKSKYLTMFPRSRQENNLTNHVTYYKNLFQPMEDMLSRMNHKDRQSGNEIKEKELRTFMSLIQEDEEFEKKIQDLFETYQSEEKNKLVAAQVPCGTQIVKQDERQVPLVNEVGREKGEVRQEDDGIRDGTPMIPIILHDPEDGLQDHQASLQTTVDKTSSKEKKRPANTRRSSPKELPTKYYSPSRALSPEKDSDKEAQFSDAESSPSSPGSPHTSTGTESEEHLPLASSTRKHSPYKRLKTQYSNNLMMRNLAPQHTLCKTSKNGANDQ</sequence>
<keyword evidence="3" id="KW-1185">Reference proteome</keyword>
<evidence type="ECO:0000313" key="3">
    <source>
        <dbReference type="Proteomes" id="UP001163046"/>
    </source>
</evidence>
<proteinExistence type="predicted"/>
<gene>
    <name evidence="2" type="ORF">OS493_019951</name>
</gene>
<dbReference type="AlphaFoldDB" id="A0A9W9YNA5"/>
<organism evidence="2 3">
    <name type="scientific">Desmophyllum pertusum</name>
    <dbReference type="NCBI Taxonomy" id="174260"/>
    <lineage>
        <taxon>Eukaryota</taxon>
        <taxon>Metazoa</taxon>
        <taxon>Cnidaria</taxon>
        <taxon>Anthozoa</taxon>
        <taxon>Hexacorallia</taxon>
        <taxon>Scleractinia</taxon>
        <taxon>Caryophylliina</taxon>
        <taxon>Caryophylliidae</taxon>
        <taxon>Desmophyllum</taxon>
    </lineage>
</organism>
<feature type="compositionally biased region" description="Low complexity" evidence="1">
    <location>
        <begin position="219"/>
        <end position="234"/>
    </location>
</feature>
<feature type="compositionally biased region" description="Basic and acidic residues" evidence="1">
    <location>
        <begin position="204"/>
        <end position="214"/>
    </location>
</feature>